<feature type="region of interest" description="Disordered" evidence="1">
    <location>
        <begin position="143"/>
        <end position="223"/>
    </location>
</feature>
<feature type="compositionally biased region" description="Polar residues" evidence="1">
    <location>
        <begin position="190"/>
        <end position="206"/>
    </location>
</feature>
<protein>
    <submittedName>
        <fullName evidence="3">Uncharacterized protein</fullName>
    </submittedName>
</protein>
<dbReference type="WBParaSite" id="PSAMB.scaffold14345size1917.g36006.t1">
    <property type="protein sequence ID" value="PSAMB.scaffold14345size1917.g36006.t1"/>
    <property type="gene ID" value="PSAMB.scaffold14345size1917.g36006"/>
</dbReference>
<feature type="region of interest" description="Disordered" evidence="1">
    <location>
        <begin position="318"/>
        <end position="363"/>
    </location>
</feature>
<organism evidence="2 3">
    <name type="scientific">Plectus sambesii</name>
    <dbReference type="NCBI Taxonomy" id="2011161"/>
    <lineage>
        <taxon>Eukaryota</taxon>
        <taxon>Metazoa</taxon>
        <taxon>Ecdysozoa</taxon>
        <taxon>Nematoda</taxon>
        <taxon>Chromadorea</taxon>
        <taxon>Plectida</taxon>
        <taxon>Plectina</taxon>
        <taxon>Plectoidea</taxon>
        <taxon>Plectidae</taxon>
        <taxon>Plectus</taxon>
    </lineage>
</organism>
<name>A0A914V152_9BILA</name>
<feature type="compositionally biased region" description="Basic residues" evidence="1">
    <location>
        <begin position="353"/>
        <end position="362"/>
    </location>
</feature>
<sequence>MTGPLRADSELAEELASIMVRWLKDEVDETNDRMSRQHQFSYAVSVWLPEAVAFGLQKLHPDKCADEIYDMVAERPAEYLEEEVEQALNDMADPRSLAAALAEIDAVPSPESSTEEIEETDEPAPVELIELGDEPVPVELGAQGATGAVQEVERSTTRESCRPYAELAASREMDDDDEDDRPLFDRLSNKRTSARSPGGNQPCQSPKRTRVDQSESTTTRKQKSARQIVFSFVTAFFQRQRKPKREEIKSALEYLSQFDQRSLDVLQAYMNRHKSSSVNNDPVKAVKTMKKIESSEDTYNKAVDCYIAQQGGIFGTATYPKSSHEKSSTHLTQQSSPPQQSSLHRRDSLKSLKEKKKRKNRTLLKMAALSPNIWLKDRRLAIEQT</sequence>
<evidence type="ECO:0000313" key="3">
    <source>
        <dbReference type="WBParaSite" id="PSAMB.scaffold14345size1917.g36006.t1"/>
    </source>
</evidence>
<evidence type="ECO:0000313" key="2">
    <source>
        <dbReference type="Proteomes" id="UP000887566"/>
    </source>
</evidence>
<feature type="compositionally biased region" description="Low complexity" evidence="1">
    <location>
        <begin position="329"/>
        <end position="342"/>
    </location>
</feature>
<keyword evidence="2" id="KW-1185">Reference proteome</keyword>
<feature type="compositionally biased region" description="Basic and acidic residues" evidence="1">
    <location>
        <begin position="151"/>
        <end position="161"/>
    </location>
</feature>
<dbReference type="AlphaFoldDB" id="A0A914V152"/>
<reference evidence="3" key="1">
    <citation type="submission" date="2022-11" db="UniProtKB">
        <authorList>
            <consortium name="WormBaseParasite"/>
        </authorList>
    </citation>
    <scope>IDENTIFICATION</scope>
</reference>
<proteinExistence type="predicted"/>
<accession>A0A914V152</accession>
<dbReference type="Proteomes" id="UP000887566">
    <property type="component" value="Unplaced"/>
</dbReference>
<evidence type="ECO:0000256" key="1">
    <source>
        <dbReference type="SAM" id="MobiDB-lite"/>
    </source>
</evidence>